<feature type="region of interest" description="Disordered" evidence="3">
    <location>
        <begin position="60"/>
        <end position="81"/>
    </location>
</feature>
<keyword evidence="5" id="KW-1185">Reference proteome</keyword>
<sequence>MAFHQIRKDGVIVARWKRADGTIGTKSRHPDTNEYWKDGDEADAWGAWMEDLELRGIAPDYRRKPKKKPEPEPEQEEAGDAGVTVNEWFARWWEGLDVGLRSRGNYAYLFRAHVLPEWGDWELADIKASDVNAWEQRMIKAGYARDGVASGARTRLATLLGDAVTEGLIGSNPALRQRHRGRRSGVGTAGRGREKSAITPFEAVCLSERMGVLSGRDDEFIFGVTLAWGALRYGEAIGLQREYVRLGRMRIDWQLVEDGGRFYLAPPKDDSNRDVDLPTFLQDLLNRQIAAHPNQRCRCTPVTIEDQEEQPCQGGGPFVFLGERGGHLRNSNFARRVFDPAADGWYPTSKGKRGTRKHRKDDKTGQAFQPVLVELGTAWPGAPLPAWPAAVPGQPYEAPRIRGYQRRPLGLGVNAASSRADLVAFAVGQGIPEEEARDLTRNAILDLFVRSRYVAEDAPVASWAPIKEGATPHELARHTHSTWLMDLGTPLQLRDDRMGHASPEMRGMRGTYTHVSRESRAWLREQLERLWQDALARRAWFGLHSPVAVLDELLAPFRDGKREPIAPYEARGEVLEFPTSRAG</sequence>
<evidence type="ECO:0000313" key="4">
    <source>
        <dbReference type="EMBL" id="MBB6556260.1"/>
    </source>
</evidence>
<feature type="region of interest" description="Disordered" evidence="3">
    <location>
        <begin position="345"/>
        <end position="366"/>
    </location>
</feature>
<dbReference type="AlphaFoldDB" id="A0A7X0U688"/>
<keyword evidence="2" id="KW-0233">DNA recombination</keyword>
<dbReference type="Gene3D" id="1.10.443.10">
    <property type="entry name" value="Intergrase catalytic core"/>
    <property type="match status" value="1"/>
</dbReference>
<gene>
    <name evidence="4" type="ORF">HD593_011055</name>
</gene>
<dbReference type="InterPro" id="IPR011010">
    <property type="entry name" value="DNA_brk_join_enz"/>
</dbReference>
<evidence type="ECO:0000313" key="5">
    <source>
        <dbReference type="Proteomes" id="UP000565579"/>
    </source>
</evidence>
<reference evidence="4 5" key="1">
    <citation type="submission" date="2020-08" db="EMBL/GenBank/DDBJ databases">
        <title>Sequencing the genomes of 1000 actinobacteria strains.</title>
        <authorList>
            <person name="Klenk H.-P."/>
        </authorList>
    </citation>
    <scope>NUCLEOTIDE SEQUENCE [LARGE SCALE GENOMIC DNA]</scope>
    <source>
        <strain evidence="4 5">DSM 43768</strain>
    </source>
</reference>
<dbReference type="InterPro" id="IPR013762">
    <property type="entry name" value="Integrase-like_cat_sf"/>
</dbReference>
<evidence type="ECO:0000256" key="1">
    <source>
        <dbReference type="ARBA" id="ARBA00023125"/>
    </source>
</evidence>
<comment type="caution">
    <text evidence="4">The sequence shown here is derived from an EMBL/GenBank/DDBJ whole genome shotgun (WGS) entry which is preliminary data.</text>
</comment>
<keyword evidence="1" id="KW-0238">DNA-binding</keyword>
<evidence type="ECO:0000256" key="2">
    <source>
        <dbReference type="ARBA" id="ARBA00023172"/>
    </source>
</evidence>
<dbReference type="InterPro" id="IPR010998">
    <property type="entry name" value="Integrase_recombinase_N"/>
</dbReference>
<name>A0A7X0U688_9ACTN</name>
<accession>A0A7X0U688</accession>
<proteinExistence type="predicted"/>
<dbReference type="GO" id="GO:0015074">
    <property type="term" value="P:DNA integration"/>
    <property type="evidence" value="ECO:0007669"/>
    <property type="project" value="InterPro"/>
</dbReference>
<organism evidence="4 5">
    <name type="scientific">Nonomuraea rubra</name>
    <dbReference type="NCBI Taxonomy" id="46180"/>
    <lineage>
        <taxon>Bacteria</taxon>
        <taxon>Bacillati</taxon>
        <taxon>Actinomycetota</taxon>
        <taxon>Actinomycetes</taxon>
        <taxon>Streptosporangiales</taxon>
        <taxon>Streptosporangiaceae</taxon>
        <taxon>Nonomuraea</taxon>
    </lineage>
</organism>
<evidence type="ECO:0000256" key="3">
    <source>
        <dbReference type="SAM" id="MobiDB-lite"/>
    </source>
</evidence>
<dbReference type="GO" id="GO:0003677">
    <property type="term" value="F:DNA binding"/>
    <property type="evidence" value="ECO:0007669"/>
    <property type="project" value="UniProtKB-KW"/>
</dbReference>
<protein>
    <submittedName>
        <fullName evidence="4">Integrase</fullName>
    </submittedName>
</protein>
<dbReference type="Proteomes" id="UP000565579">
    <property type="component" value="Unassembled WGS sequence"/>
</dbReference>
<feature type="compositionally biased region" description="Basic residues" evidence="3">
    <location>
        <begin position="350"/>
        <end position="360"/>
    </location>
</feature>
<dbReference type="SUPFAM" id="SSF56349">
    <property type="entry name" value="DNA breaking-rejoining enzymes"/>
    <property type="match status" value="2"/>
</dbReference>
<dbReference type="EMBL" id="JACHMI010000001">
    <property type="protein sequence ID" value="MBB6556260.1"/>
    <property type="molecule type" value="Genomic_DNA"/>
</dbReference>
<dbReference type="Gene3D" id="1.10.150.130">
    <property type="match status" value="1"/>
</dbReference>
<dbReference type="GO" id="GO:0006310">
    <property type="term" value="P:DNA recombination"/>
    <property type="evidence" value="ECO:0007669"/>
    <property type="project" value="UniProtKB-KW"/>
</dbReference>
<dbReference type="RefSeq" id="WP_185110732.1">
    <property type="nucleotide sequence ID" value="NZ_JACHMI010000001.1"/>
</dbReference>